<comment type="caution">
    <text evidence="1">The sequence shown here is derived from an EMBL/GenBank/DDBJ whole genome shotgun (WGS) entry which is preliminary data.</text>
</comment>
<dbReference type="EMBL" id="JAKLTQ010000021">
    <property type="protein sequence ID" value="MCG2624178.1"/>
    <property type="molecule type" value="Genomic_DNA"/>
</dbReference>
<dbReference type="Pfam" id="PF01663">
    <property type="entry name" value="Phosphodiest"/>
    <property type="match status" value="1"/>
</dbReference>
<dbReference type="Proteomes" id="UP001165368">
    <property type="component" value="Unassembled WGS sequence"/>
</dbReference>
<keyword evidence="2" id="KW-1185">Reference proteome</keyword>
<dbReference type="Gene3D" id="3.40.720.10">
    <property type="entry name" value="Alkaline Phosphatase, subunit A"/>
    <property type="match status" value="1"/>
</dbReference>
<dbReference type="PANTHER" id="PTHR10151">
    <property type="entry name" value="ECTONUCLEOTIDE PYROPHOSPHATASE/PHOSPHODIESTERASE"/>
    <property type="match status" value="1"/>
</dbReference>
<dbReference type="InterPro" id="IPR002591">
    <property type="entry name" value="Phosphodiest/P_Trfase"/>
</dbReference>
<gene>
    <name evidence="1" type="ORF">LVY72_20015</name>
</gene>
<evidence type="ECO:0000313" key="2">
    <source>
        <dbReference type="Proteomes" id="UP001165368"/>
    </source>
</evidence>
<dbReference type="RefSeq" id="WP_237825785.1">
    <property type="nucleotide sequence ID" value="NZ_JAKLTQ010000021.1"/>
</dbReference>
<dbReference type="PANTHER" id="PTHR10151:SF120">
    <property type="entry name" value="BIS(5'-ADENOSYL)-TRIPHOSPHATASE"/>
    <property type="match status" value="1"/>
</dbReference>
<organism evidence="1 2">
    <name type="scientific">Arthrobacter hankyongi</name>
    <dbReference type="NCBI Taxonomy" id="2904801"/>
    <lineage>
        <taxon>Bacteria</taxon>
        <taxon>Bacillati</taxon>
        <taxon>Actinomycetota</taxon>
        <taxon>Actinomycetes</taxon>
        <taxon>Micrococcales</taxon>
        <taxon>Micrococcaceae</taxon>
        <taxon>Arthrobacter</taxon>
    </lineage>
</organism>
<evidence type="ECO:0000313" key="1">
    <source>
        <dbReference type="EMBL" id="MCG2624178.1"/>
    </source>
</evidence>
<accession>A0ABS9LC44</accession>
<dbReference type="SUPFAM" id="SSF53649">
    <property type="entry name" value="Alkaline phosphatase-like"/>
    <property type="match status" value="1"/>
</dbReference>
<sequence>MTAHVESVREPLPAPPGYGRNSIADVFTSAAAALGLEGFDNALGLPVARRICVVMVDGLGKALLKQRGGHAPFLRQYLENSRTLGSAFPSTTVASLASLGTGLEPGRHGMVGYDVLDPLQDKVVNQLGNWDEGVDPLLWQPNPTVLEQVAAELPVVTVSLPKFAASGMTRAALRGGTFVPAVTGHARTQAAAEHLAAHDKVLMYLYFNELDKAGHRYGCGSAQWGNALEELDSAMRRLSAALPSDTLLLLTADHGMLDVAPEQRIDYSADPLLTAGVRHTAGEPRMVHLYFEPDAGPAHREQLLQSWRQAFGRQAWVLTREEAVSHGLFGQVEAAVLPRIGDVLVAAREPLALYDLRRVAPAAMEQIGQHGSLTRAEREVPLLTLANTAGGAGARVSAGTAGRGRRRRG</sequence>
<protein>
    <submittedName>
        <fullName evidence="1">Alkaline phosphatase family protein</fullName>
    </submittedName>
</protein>
<reference evidence="1" key="1">
    <citation type="submission" date="2022-01" db="EMBL/GenBank/DDBJ databases">
        <authorList>
            <person name="Jo J.-H."/>
            <person name="Im W.-T."/>
        </authorList>
    </citation>
    <scope>NUCLEOTIDE SEQUENCE</scope>
    <source>
        <strain evidence="1">I2-34</strain>
    </source>
</reference>
<proteinExistence type="predicted"/>
<name>A0ABS9LC44_9MICC</name>
<dbReference type="InterPro" id="IPR017850">
    <property type="entry name" value="Alkaline_phosphatase_core_sf"/>
</dbReference>